<evidence type="ECO:0000313" key="1">
    <source>
        <dbReference type="EMBL" id="CAK0788256.1"/>
    </source>
</evidence>
<dbReference type="EMBL" id="CAUYUJ010000015">
    <property type="protein sequence ID" value="CAK0788256.1"/>
    <property type="molecule type" value="Genomic_DNA"/>
</dbReference>
<organism evidence="1 2">
    <name type="scientific">Prorocentrum cordatum</name>
    <dbReference type="NCBI Taxonomy" id="2364126"/>
    <lineage>
        <taxon>Eukaryota</taxon>
        <taxon>Sar</taxon>
        <taxon>Alveolata</taxon>
        <taxon>Dinophyceae</taxon>
        <taxon>Prorocentrales</taxon>
        <taxon>Prorocentraceae</taxon>
        <taxon>Prorocentrum</taxon>
    </lineage>
</organism>
<sequence length="122" mass="13632">MIGKARSTIPISAPFGQPVIVSNMGHFRIQRRHDPTESRLNLLLRLTHLTATRLDALLSSRCHTLLRLAVTPPTSLHLQRTLSALQYLYFHGHLKFLMAKRLDDLPPSHCHTPPLAAATATT</sequence>
<keyword evidence="2" id="KW-1185">Reference proteome</keyword>
<proteinExistence type="predicted"/>
<accession>A0ABN9P6H2</accession>
<evidence type="ECO:0000313" key="2">
    <source>
        <dbReference type="Proteomes" id="UP001189429"/>
    </source>
</evidence>
<name>A0ABN9P6H2_9DINO</name>
<comment type="caution">
    <text evidence="1">The sequence shown here is derived from an EMBL/GenBank/DDBJ whole genome shotgun (WGS) entry which is preliminary data.</text>
</comment>
<protein>
    <submittedName>
        <fullName evidence="1">Uncharacterized protein</fullName>
    </submittedName>
</protein>
<gene>
    <name evidence="1" type="ORF">PCOR1329_LOCUS193</name>
</gene>
<reference evidence="1" key="1">
    <citation type="submission" date="2023-10" db="EMBL/GenBank/DDBJ databases">
        <authorList>
            <person name="Chen Y."/>
            <person name="Shah S."/>
            <person name="Dougan E. K."/>
            <person name="Thang M."/>
            <person name="Chan C."/>
        </authorList>
    </citation>
    <scope>NUCLEOTIDE SEQUENCE [LARGE SCALE GENOMIC DNA]</scope>
</reference>
<dbReference type="Proteomes" id="UP001189429">
    <property type="component" value="Unassembled WGS sequence"/>
</dbReference>